<dbReference type="OrthoDB" id="60033at2759"/>
<dbReference type="InterPro" id="IPR003661">
    <property type="entry name" value="HisK_dim/P_dom"/>
</dbReference>
<dbReference type="EMBL" id="BKCP01005960">
    <property type="protein sequence ID" value="GER40779.1"/>
    <property type="molecule type" value="Genomic_DNA"/>
</dbReference>
<dbReference type="Proteomes" id="UP000325081">
    <property type="component" value="Unassembled WGS sequence"/>
</dbReference>
<keyword evidence="6" id="KW-1185">Reference proteome</keyword>
<dbReference type="InterPro" id="IPR050956">
    <property type="entry name" value="2C_system_His_kinase"/>
</dbReference>
<dbReference type="CDD" id="cd00082">
    <property type="entry name" value="HisKA"/>
    <property type="match status" value="1"/>
</dbReference>
<feature type="transmembrane region" description="Helical" evidence="4">
    <location>
        <begin position="376"/>
        <end position="398"/>
    </location>
</feature>
<dbReference type="EC" id="2.7.13.3" evidence="2"/>
<evidence type="ECO:0000256" key="1">
    <source>
        <dbReference type="ARBA" id="ARBA00000085"/>
    </source>
</evidence>
<dbReference type="PANTHER" id="PTHR43719">
    <property type="entry name" value="TWO-COMPONENT HISTIDINE KINASE"/>
    <property type="match status" value="1"/>
</dbReference>
<keyword evidence="4" id="KW-0812">Transmembrane</keyword>
<dbReference type="InterPro" id="IPR036097">
    <property type="entry name" value="HisK_dim/P_sf"/>
</dbReference>
<organism evidence="5 6">
    <name type="scientific">Striga asiatica</name>
    <name type="common">Asiatic witchweed</name>
    <name type="synonym">Buchnera asiatica</name>
    <dbReference type="NCBI Taxonomy" id="4170"/>
    <lineage>
        <taxon>Eukaryota</taxon>
        <taxon>Viridiplantae</taxon>
        <taxon>Streptophyta</taxon>
        <taxon>Embryophyta</taxon>
        <taxon>Tracheophyta</taxon>
        <taxon>Spermatophyta</taxon>
        <taxon>Magnoliopsida</taxon>
        <taxon>eudicotyledons</taxon>
        <taxon>Gunneridae</taxon>
        <taxon>Pentapetalae</taxon>
        <taxon>asterids</taxon>
        <taxon>lamiids</taxon>
        <taxon>Lamiales</taxon>
        <taxon>Orobanchaceae</taxon>
        <taxon>Buchnereae</taxon>
        <taxon>Striga</taxon>
    </lineage>
</organism>
<comment type="caution">
    <text evidence="5">The sequence shown here is derived from an EMBL/GenBank/DDBJ whole genome shotgun (WGS) entry which is preliminary data.</text>
</comment>
<protein>
    <recommendedName>
        <fullName evidence="2">histidine kinase</fullName>
        <ecNumber evidence="2">2.7.13.3</ecNumber>
    </recommendedName>
</protein>
<keyword evidence="4" id="KW-0472">Membrane</keyword>
<dbReference type="PANTHER" id="PTHR43719:SF75">
    <property type="entry name" value="HISTIDINE KINASE CKI1"/>
    <property type="match status" value="1"/>
</dbReference>
<evidence type="ECO:0000313" key="5">
    <source>
        <dbReference type="EMBL" id="GER40779.1"/>
    </source>
</evidence>
<evidence type="ECO:0000256" key="2">
    <source>
        <dbReference type="ARBA" id="ARBA00012438"/>
    </source>
</evidence>
<evidence type="ECO:0000313" key="6">
    <source>
        <dbReference type="Proteomes" id="UP000325081"/>
    </source>
</evidence>
<accession>A0A5A7Q6A4</accession>
<keyword evidence="4" id="KW-1133">Transmembrane helix</keyword>
<dbReference type="AlphaFoldDB" id="A0A5A7Q6A4"/>
<gene>
    <name evidence="5" type="ORF">STAS_17462</name>
</gene>
<dbReference type="GO" id="GO:0000155">
    <property type="term" value="F:phosphorelay sensor kinase activity"/>
    <property type="evidence" value="ECO:0007669"/>
    <property type="project" value="InterPro"/>
</dbReference>
<sequence length="492" mass="54774">MWRSRVTDLLLDKQIQNLLRKVSLNQQALPFEAEMKSKSCIVLRPVCFLILLMVVVLTVAGLFIPFWIKKVTRIEDEVKLIAHDTNQELISGIQRASSLFSHINSPAINLARILSSSLDVDKLTFSIIESKVASSLFQYLSAVPYMSQISYIGLDDLFFAYYSETNQLYALYSNSTQNGTNIKTWYVQPANQDTGKLYGEATKSTPSRVVDSSCFQKSLNSSNGYSSAGIGWGPSRINTFLSTVCMRGKKGAISIGFPMKFLTDFLANRNLYLATDNGNVLSQGNIPNMRMIVLSDNKVSFQLLGEDEKTVISIVGNFTCRLDNGTSGEDDSVLSVRGKRYTVHCSPVEIAGLRLVYAFVVPENRFLSLIHSNIRLAFVLLVLVIAFIVIVTCGLLYVTFEAAKREMYLCGALINQMEATQQSERKSMNKSLAFARASHDIRASLAGITGLIEICRDEITKNDTHGSEMFTNLRQMEACTRDLLGLALYSLF</sequence>
<reference evidence="6" key="1">
    <citation type="journal article" date="2019" name="Curr. Biol.">
        <title>Genome Sequence of Striga asiatica Provides Insight into the Evolution of Plant Parasitism.</title>
        <authorList>
            <person name="Yoshida S."/>
            <person name="Kim S."/>
            <person name="Wafula E.K."/>
            <person name="Tanskanen J."/>
            <person name="Kim Y.M."/>
            <person name="Honaas L."/>
            <person name="Yang Z."/>
            <person name="Spallek T."/>
            <person name="Conn C.E."/>
            <person name="Ichihashi Y."/>
            <person name="Cheong K."/>
            <person name="Cui S."/>
            <person name="Der J.P."/>
            <person name="Gundlach H."/>
            <person name="Jiao Y."/>
            <person name="Hori C."/>
            <person name="Ishida J.K."/>
            <person name="Kasahara H."/>
            <person name="Kiba T."/>
            <person name="Kim M.S."/>
            <person name="Koo N."/>
            <person name="Laohavisit A."/>
            <person name="Lee Y.H."/>
            <person name="Lumba S."/>
            <person name="McCourt P."/>
            <person name="Mortimer J.C."/>
            <person name="Mutuku J.M."/>
            <person name="Nomura T."/>
            <person name="Sasaki-Sekimoto Y."/>
            <person name="Seto Y."/>
            <person name="Wang Y."/>
            <person name="Wakatake T."/>
            <person name="Sakakibara H."/>
            <person name="Demura T."/>
            <person name="Yamaguchi S."/>
            <person name="Yoneyama K."/>
            <person name="Manabe R.I."/>
            <person name="Nelson D.C."/>
            <person name="Schulman A.H."/>
            <person name="Timko M.P."/>
            <person name="dePamphilis C.W."/>
            <person name="Choi D."/>
            <person name="Shirasu K."/>
        </authorList>
    </citation>
    <scope>NUCLEOTIDE SEQUENCE [LARGE SCALE GENOMIC DNA]</scope>
    <source>
        <strain evidence="6">cv. UVA1</strain>
    </source>
</reference>
<comment type="catalytic activity">
    <reaction evidence="1">
        <text>ATP + protein L-histidine = ADP + protein N-phospho-L-histidine.</text>
        <dbReference type="EC" id="2.7.13.3"/>
    </reaction>
</comment>
<name>A0A5A7Q6A4_STRAF</name>
<keyword evidence="3" id="KW-0597">Phosphoprotein</keyword>
<evidence type="ECO:0000256" key="3">
    <source>
        <dbReference type="ARBA" id="ARBA00022553"/>
    </source>
</evidence>
<evidence type="ECO:0000256" key="4">
    <source>
        <dbReference type="SAM" id="Phobius"/>
    </source>
</evidence>
<feature type="transmembrane region" description="Helical" evidence="4">
    <location>
        <begin position="46"/>
        <end position="68"/>
    </location>
</feature>
<proteinExistence type="predicted"/>
<keyword evidence="5" id="KW-0808">Transferase</keyword>
<keyword evidence="5" id="KW-0418">Kinase</keyword>
<dbReference type="Gene3D" id="1.10.287.130">
    <property type="match status" value="1"/>
</dbReference>
<dbReference type="SUPFAM" id="SSF47384">
    <property type="entry name" value="Homodimeric domain of signal transducing histidine kinase"/>
    <property type="match status" value="1"/>
</dbReference>